<feature type="transmembrane region" description="Helical" evidence="1">
    <location>
        <begin position="182"/>
        <end position="199"/>
    </location>
</feature>
<keyword evidence="3" id="KW-1185">Reference proteome</keyword>
<sequence length="340" mass="39748">MAFMLVYMLFREPKKLIWLAAISFVFLLGQYFLNNSFSYFSIVGFGRYFFFLSMMLFFHPLIQSGKQEQEKVFGWWEKLLWLNNTIILIGLLFGLEIFRSYGGERWGYNGLLMASANSTYFYIAALIYFLIRYKKDYFKKSLFWFTLIASICTGTKSVYLGILLLGLIGLFHLNLRKKTKSVLLAGVVLLGFISMYILFTSKLFTRIVREDGWLSAILSYRDTKFTQETIPYVHENWHTIHYLIGGLSNPFIRPQMELIDLFLYFGVLGSALFLYIFAQFYFDLFLSNYQKLVLLILLLIPIITGNFFYNASVPIYLIVLKLAIINKTNSKPRILSQKSL</sequence>
<feature type="transmembrane region" description="Helical" evidence="1">
    <location>
        <begin position="79"/>
        <end position="98"/>
    </location>
</feature>
<dbReference type="RefSeq" id="WP_141420495.1">
    <property type="nucleotide sequence ID" value="NZ_VIAR01000001.1"/>
</dbReference>
<feature type="transmembrane region" description="Helical" evidence="1">
    <location>
        <begin position="261"/>
        <end position="282"/>
    </location>
</feature>
<evidence type="ECO:0000256" key="1">
    <source>
        <dbReference type="SAM" id="Phobius"/>
    </source>
</evidence>
<keyword evidence="1" id="KW-1133">Transmembrane helix</keyword>
<reference evidence="2 3" key="1">
    <citation type="submission" date="2019-06" db="EMBL/GenBank/DDBJ databases">
        <title>Flavibacter putida gen. nov., sp. nov., a novel marine bacterium of the family Flavobacteriaceae isolated from coastal seawater.</title>
        <authorList>
            <person name="Feng X."/>
        </authorList>
    </citation>
    <scope>NUCLEOTIDE SEQUENCE [LARGE SCALE GENOMIC DNA]</scope>
    <source>
        <strain evidence="2 3">PLHSN227</strain>
    </source>
</reference>
<feature type="transmembrane region" description="Helical" evidence="1">
    <location>
        <begin position="39"/>
        <end position="58"/>
    </location>
</feature>
<dbReference type="Proteomes" id="UP000317169">
    <property type="component" value="Unassembled WGS sequence"/>
</dbReference>
<feature type="transmembrane region" description="Helical" evidence="1">
    <location>
        <begin position="110"/>
        <end position="131"/>
    </location>
</feature>
<keyword evidence="1" id="KW-0812">Transmembrane</keyword>
<proteinExistence type="predicted"/>
<feature type="transmembrane region" description="Helical" evidence="1">
    <location>
        <begin position="143"/>
        <end position="170"/>
    </location>
</feature>
<gene>
    <name evidence="2" type="ORF">FKR84_01930</name>
</gene>
<protein>
    <submittedName>
        <fullName evidence="2">Uncharacterized protein</fullName>
    </submittedName>
</protein>
<evidence type="ECO:0000313" key="2">
    <source>
        <dbReference type="EMBL" id="TQD40764.1"/>
    </source>
</evidence>
<feature type="transmembrane region" description="Helical" evidence="1">
    <location>
        <begin position="16"/>
        <end position="33"/>
    </location>
</feature>
<keyword evidence="1" id="KW-0472">Membrane</keyword>
<organism evidence="2 3">
    <name type="scientific">Haloflavibacter putidus</name>
    <dbReference type="NCBI Taxonomy" id="2576776"/>
    <lineage>
        <taxon>Bacteria</taxon>
        <taxon>Pseudomonadati</taxon>
        <taxon>Bacteroidota</taxon>
        <taxon>Flavobacteriia</taxon>
        <taxon>Flavobacteriales</taxon>
        <taxon>Flavobacteriaceae</taxon>
        <taxon>Haloflavibacter</taxon>
    </lineage>
</organism>
<feature type="transmembrane region" description="Helical" evidence="1">
    <location>
        <begin position="294"/>
        <end position="324"/>
    </location>
</feature>
<accession>A0A507ZWW8</accession>
<evidence type="ECO:0000313" key="3">
    <source>
        <dbReference type="Proteomes" id="UP000317169"/>
    </source>
</evidence>
<name>A0A507ZWW8_9FLAO</name>
<comment type="caution">
    <text evidence="2">The sequence shown here is derived from an EMBL/GenBank/DDBJ whole genome shotgun (WGS) entry which is preliminary data.</text>
</comment>
<dbReference type="AlphaFoldDB" id="A0A507ZWW8"/>
<dbReference type="OrthoDB" id="1448588at2"/>
<dbReference type="EMBL" id="VIAR01000001">
    <property type="protein sequence ID" value="TQD40764.1"/>
    <property type="molecule type" value="Genomic_DNA"/>
</dbReference>